<dbReference type="Proteomes" id="UP000735302">
    <property type="component" value="Unassembled WGS sequence"/>
</dbReference>
<evidence type="ECO:0000256" key="6">
    <source>
        <dbReference type="ARBA" id="ARBA00022776"/>
    </source>
</evidence>
<keyword evidence="5" id="KW-0132">Cell division</keyword>
<evidence type="ECO:0000256" key="3">
    <source>
        <dbReference type="ARBA" id="ARBA00013793"/>
    </source>
</evidence>
<feature type="region of interest" description="Disordered" evidence="12">
    <location>
        <begin position="1"/>
        <end position="35"/>
    </location>
</feature>
<dbReference type="GO" id="GO:0051382">
    <property type="term" value="P:kinetochore assembly"/>
    <property type="evidence" value="ECO:0007669"/>
    <property type="project" value="TreeGrafter"/>
</dbReference>
<feature type="compositionally biased region" description="Polar residues" evidence="12">
    <location>
        <begin position="1"/>
        <end position="14"/>
    </location>
</feature>
<feature type="coiled-coil region" evidence="11">
    <location>
        <begin position="168"/>
        <end position="202"/>
    </location>
</feature>
<evidence type="ECO:0000256" key="2">
    <source>
        <dbReference type="ARBA" id="ARBA00008643"/>
    </source>
</evidence>
<dbReference type="GO" id="GO:0051301">
    <property type="term" value="P:cell division"/>
    <property type="evidence" value="ECO:0007669"/>
    <property type="project" value="UniProtKB-KW"/>
</dbReference>
<dbReference type="PANTHER" id="PTHR14527:SF2">
    <property type="entry name" value="PROTEIN MIS12 HOMOLOG"/>
    <property type="match status" value="1"/>
</dbReference>
<keyword evidence="4" id="KW-0158">Chromosome</keyword>
<evidence type="ECO:0000256" key="8">
    <source>
        <dbReference type="ARBA" id="ARBA00023054"/>
    </source>
</evidence>
<evidence type="ECO:0000256" key="1">
    <source>
        <dbReference type="ARBA" id="ARBA00004629"/>
    </source>
</evidence>
<evidence type="ECO:0000256" key="10">
    <source>
        <dbReference type="ARBA" id="ARBA00023328"/>
    </source>
</evidence>
<keyword evidence="7" id="KW-0995">Kinetochore</keyword>
<accession>A0AAV4DMI0</accession>
<dbReference type="GO" id="GO:0000070">
    <property type="term" value="P:mitotic sister chromatid segregation"/>
    <property type="evidence" value="ECO:0007669"/>
    <property type="project" value="TreeGrafter"/>
</dbReference>
<name>A0AAV4DMI0_9GAST</name>
<dbReference type="AlphaFoldDB" id="A0AAV4DMI0"/>
<comment type="similarity">
    <text evidence="2">Belongs to the mis12 family.</text>
</comment>
<keyword evidence="10" id="KW-0137">Centromere</keyword>
<keyword evidence="6" id="KW-0498">Mitosis</keyword>
<evidence type="ECO:0000256" key="9">
    <source>
        <dbReference type="ARBA" id="ARBA00023306"/>
    </source>
</evidence>
<reference evidence="13 14" key="1">
    <citation type="journal article" date="2021" name="Elife">
        <title>Chloroplast acquisition without the gene transfer in kleptoplastic sea slugs, Plakobranchus ocellatus.</title>
        <authorList>
            <person name="Maeda T."/>
            <person name="Takahashi S."/>
            <person name="Yoshida T."/>
            <person name="Shimamura S."/>
            <person name="Takaki Y."/>
            <person name="Nagai Y."/>
            <person name="Toyoda A."/>
            <person name="Suzuki Y."/>
            <person name="Arimoto A."/>
            <person name="Ishii H."/>
            <person name="Satoh N."/>
            <person name="Nishiyama T."/>
            <person name="Hasebe M."/>
            <person name="Maruyama T."/>
            <person name="Minagawa J."/>
            <person name="Obokata J."/>
            <person name="Shigenobu S."/>
        </authorList>
    </citation>
    <scope>NUCLEOTIDE SEQUENCE [LARGE SCALE GENOMIC DNA]</scope>
</reference>
<proteinExistence type="inferred from homology"/>
<keyword evidence="14" id="KW-1185">Reference proteome</keyword>
<evidence type="ECO:0000256" key="11">
    <source>
        <dbReference type="SAM" id="Coils"/>
    </source>
</evidence>
<comment type="subcellular location">
    <subcellularLocation>
        <location evidence="1">Chromosome</location>
        <location evidence="1">Centromere</location>
        <location evidence="1">Kinetochore</location>
    </subcellularLocation>
</comment>
<dbReference type="GO" id="GO:0005634">
    <property type="term" value="C:nucleus"/>
    <property type="evidence" value="ECO:0007669"/>
    <property type="project" value="InterPro"/>
</dbReference>
<evidence type="ECO:0000313" key="14">
    <source>
        <dbReference type="Proteomes" id="UP000735302"/>
    </source>
</evidence>
<keyword evidence="8 11" id="KW-0175">Coiled coil</keyword>
<keyword evidence="9" id="KW-0131">Cell cycle</keyword>
<comment type="caution">
    <text evidence="13">The sequence shown here is derived from an EMBL/GenBank/DDBJ whole genome shotgun (WGS) entry which is preliminary data.</text>
</comment>
<dbReference type="InterPro" id="IPR008685">
    <property type="entry name" value="Centromere_Mis12"/>
</dbReference>
<gene>
    <name evidence="13" type="ORF">PoB_007201700</name>
</gene>
<dbReference type="GO" id="GO:0000444">
    <property type="term" value="C:MIS12/MIND type complex"/>
    <property type="evidence" value="ECO:0007669"/>
    <property type="project" value="TreeGrafter"/>
</dbReference>
<evidence type="ECO:0000256" key="5">
    <source>
        <dbReference type="ARBA" id="ARBA00022618"/>
    </source>
</evidence>
<protein>
    <recommendedName>
        <fullName evidence="3">Protein MIS12 homolog</fullName>
    </recommendedName>
</protein>
<dbReference type="Pfam" id="PF05859">
    <property type="entry name" value="Mis12"/>
    <property type="match status" value="1"/>
</dbReference>
<evidence type="ECO:0000313" key="13">
    <source>
        <dbReference type="EMBL" id="GFO45512.1"/>
    </source>
</evidence>
<dbReference type="EMBL" id="BLXT01008064">
    <property type="protein sequence ID" value="GFO45512.1"/>
    <property type="molecule type" value="Genomic_DNA"/>
</dbReference>
<evidence type="ECO:0000256" key="12">
    <source>
        <dbReference type="SAM" id="MobiDB-lite"/>
    </source>
</evidence>
<evidence type="ECO:0000256" key="7">
    <source>
        <dbReference type="ARBA" id="ARBA00022838"/>
    </source>
</evidence>
<dbReference type="PANTHER" id="PTHR14527">
    <property type="entry name" value="PROTEIN MIS12 HOMOLOG"/>
    <property type="match status" value="1"/>
</dbReference>
<evidence type="ECO:0000256" key="4">
    <source>
        <dbReference type="ARBA" id="ARBA00022454"/>
    </source>
</evidence>
<sequence>MATTGNISSSSTHVTKSTGKEGEESEETGSENSQEQADLYQYEAQHFGFTPTSLINGMYNSVCDLYREALKAFAKACFEKFPDVMSEDELTTARHAVSEKIDKDISTVFDALEHYLLANVFSIPESVVLPEDRCQLQRFSDEEEKEVEEKKSNLKERIIAVKYANARLNQHLEESNQLQRSLDQLINKLSSTDGRIAQLNAEGVGDFISYYTCDNSTAKCHKLAKNFLSWDPCLMLSRGKTV</sequence>
<organism evidence="13 14">
    <name type="scientific">Plakobranchus ocellatus</name>
    <dbReference type="NCBI Taxonomy" id="259542"/>
    <lineage>
        <taxon>Eukaryota</taxon>
        <taxon>Metazoa</taxon>
        <taxon>Spiralia</taxon>
        <taxon>Lophotrochozoa</taxon>
        <taxon>Mollusca</taxon>
        <taxon>Gastropoda</taxon>
        <taxon>Heterobranchia</taxon>
        <taxon>Euthyneura</taxon>
        <taxon>Panpulmonata</taxon>
        <taxon>Sacoglossa</taxon>
        <taxon>Placobranchoidea</taxon>
        <taxon>Plakobranchidae</taxon>
        <taxon>Plakobranchus</taxon>
    </lineage>
</organism>